<dbReference type="EMBL" id="BFAA01001625">
    <property type="protein sequence ID" value="GCB68246.1"/>
    <property type="molecule type" value="Genomic_DNA"/>
</dbReference>
<proteinExistence type="predicted"/>
<comment type="caution">
    <text evidence="1">The sequence shown here is derived from an EMBL/GenBank/DDBJ whole genome shotgun (WGS) entry which is preliminary data.</text>
</comment>
<dbReference type="Proteomes" id="UP000288216">
    <property type="component" value="Unassembled WGS sequence"/>
</dbReference>
<reference evidence="1 2" key="1">
    <citation type="journal article" date="2018" name="Nat. Ecol. Evol.">
        <title>Shark genomes provide insights into elasmobranch evolution and the origin of vertebrates.</title>
        <authorList>
            <person name="Hara Y"/>
            <person name="Yamaguchi K"/>
            <person name="Onimaru K"/>
            <person name="Kadota M"/>
            <person name="Koyanagi M"/>
            <person name="Keeley SD"/>
            <person name="Tatsumi K"/>
            <person name="Tanaka K"/>
            <person name="Motone F"/>
            <person name="Kageyama Y"/>
            <person name="Nozu R"/>
            <person name="Adachi N"/>
            <person name="Nishimura O"/>
            <person name="Nakagawa R"/>
            <person name="Tanegashima C"/>
            <person name="Kiyatake I"/>
            <person name="Matsumoto R"/>
            <person name="Murakumo K"/>
            <person name="Nishida K"/>
            <person name="Terakita A"/>
            <person name="Kuratani S"/>
            <person name="Sato K"/>
            <person name="Hyodo S Kuraku.S."/>
        </authorList>
    </citation>
    <scope>NUCLEOTIDE SEQUENCE [LARGE SCALE GENOMIC DNA]</scope>
</reference>
<evidence type="ECO:0000313" key="1">
    <source>
        <dbReference type="EMBL" id="GCB68246.1"/>
    </source>
</evidence>
<gene>
    <name evidence="1" type="ORF">scyTo_0005274</name>
</gene>
<dbReference type="AlphaFoldDB" id="A0A401P581"/>
<evidence type="ECO:0000313" key="2">
    <source>
        <dbReference type="Proteomes" id="UP000288216"/>
    </source>
</evidence>
<accession>A0A401P581</accession>
<organism evidence="1 2">
    <name type="scientific">Scyliorhinus torazame</name>
    <name type="common">Cloudy catshark</name>
    <name type="synonym">Catulus torazame</name>
    <dbReference type="NCBI Taxonomy" id="75743"/>
    <lineage>
        <taxon>Eukaryota</taxon>
        <taxon>Metazoa</taxon>
        <taxon>Chordata</taxon>
        <taxon>Craniata</taxon>
        <taxon>Vertebrata</taxon>
        <taxon>Chondrichthyes</taxon>
        <taxon>Elasmobranchii</taxon>
        <taxon>Galeomorphii</taxon>
        <taxon>Galeoidea</taxon>
        <taxon>Carcharhiniformes</taxon>
        <taxon>Scyliorhinidae</taxon>
        <taxon>Scyliorhinus</taxon>
    </lineage>
</organism>
<keyword evidence="2" id="KW-1185">Reference proteome</keyword>
<protein>
    <submittedName>
        <fullName evidence="1">Uncharacterized protein</fullName>
    </submittedName>
</protein>
<sequence>MNHSVFENENILLFTAVSNDECQRGSCPTAEIPVPLAPAALARKAGDVFRRKDFILKRSSGQHCKDGGDGIISKMHDINPQHPTLFRLPSGCFLGAHQVRFEHL</sequence>
<name>A0A401P581_SCYTO</name>